<reference evidence="2 3" key="1">
    <citation type="submission" date="2020-02" db="EMBL/GenBank/DDBJ databases">
        <authorList>
            <person name="Kim Y.B."/>
            <person name="Roh S.W."/>
        </authorList>
    </citation>
    <scope>NUCLEOTIDE SEQUENCE [LARGE SCALE GENOMIC DNA]</scope>
    <source>
        <strain evidence="2 3">DSM 103574</strain>
    </source>
</reference>
<evidence type="ECO:0000256" key="1">
    <source>
        <dbReference type="SAM" id="Phobius"/>
    </source>
</evidence>
<dbReference type="RefSeq" id="WP_163067595.1">
    <property type="nucleotide sequence ID" value="NZ_CP048649.1"/>
</dbReference>
<sequence length="147" mass="16613">MEKENFDEYQIITRQKIAYQSLFITFTLVLINGWISTDHTSASPMIQAFVIIVIPTLYFVTCTVLKNAYLSNKTKFPLIQAFLFIGLGVLDVVVSFNAYTRVGVTSFIADGKLIDGVTPILLAIFFFYIGGIILAKYLLEKEKDIHE</sequence>
<feature type="transmembrane region" description="Helical" evidence="1">
    <location>
        <begin position="17"/>
        <end position="35"/>
    </location>
</feature>
<organism evidence="2 3">
    <name type="scientific">Aminipila butyrica</name>
    <dbReference type="NCBI Taxonomy" id="433296"/>
    <lineage>
        <taxon>Bacteria</taxon>
        <taxon>Bacillati</taxon>
        <taxon>Bacillota</taxon>
        <taxon>Clostridia</taxon>
        <taxon>Peptostreptococcales</taxon>
        <taxon>Anaerovoracaceae</taxon>
        <taxon>Aminipila</taxon>
    </lineage>
</organism>
<keyword evidence="1" id="KW-1133">Transmembrane helix</keyword>
<evidence type="ECO:0000313" key="2">
    <source>
        <dbReference type="EMBL" id="QIB70357.1"/>
    </source>
</evidence>
<keyword evidence="1" id="KW-0812">Transmembrane</keyword>
<proteinExistence type="predicted"/>
<feature type="transmembrane region" description="Helical" evidence="1">
    <location>
        <begin position="120"/>
        <end position="139"/>
    </location>
</feature>
<accession>A0A858BXQ2</accession>
<dbReference type="AlphaFoldDB" id="A0A858BXQ2"/>
<protein>
    <submittedName>
        <fullName evidence="2">Uncharacterized protein</fullName>
    </submittedName>
</protein>
<feature type="transmembrane region" description="Helical" evidence="1">
    <location>
        <begin position="47"/>
        <end position="69"/>
    </location>
</feature>
<name>A0A858BXQ2_9FIRM</name>
<gene>
    <name evidence="2" type="ORF">Ami103574_14130</name>
</gene>
<dbReference type="Proteomes" id="UP000466848">
    <property type="component" value="Chromosome"/>
</dbReference>
<keyword evidence="3" id="KW-1185">Reference proteome</keyword>
<dbReference type="EMBL" id="CP048649">
    <property type="protein sequence ID" value="QIB70357.1"/>
    <property type="molecule type" value="Genomic_DNA"/>
</dbReference>
<evidence type="ECO:0000313" key="3">
    <source>
        <dbReference type="Proteomes" id="UP000466848"/>
    </source>
</evidence>
<feature type="transmembrane region" description="Helical" evidence="1">
    <location>
        <begin position="81"/>
        <end position="100"/>
    </location>
</feature>
<keyword evidence="1" id="KW-0472">Membrane</keyword>
<dbReference type="KEGG" id="abut:Ami103574_14130"/>